<name>A0ABN1JZ81_9FLAO</name>
<protein>
    <recommendedName>
        <fullName evidence="4">YD repeat-containing protein</fullName>
    </recommendedName>
</protein>
<evidence type="ECO:0000313" key="3">
    <source>
        <dbReference type="Proteomes" id="UP001500736"/>
    </source>
</evidence>
<keyword evidence="3" id="KW-1185">Reference proteome</keyword>
<sequence length="257" mass="31428">MKRTSLFIYLALFINFSFSQNNSSEIKIKSITKTETYTNTSSDGKKYVFTSEINQTTYNREGKKISNIRNTYFNGKPYKTLITDYQYDDNGRIKLENNFVVEDSLKYFTNYDYRNNQLEKKSFRFIENEKENEFFEAYTYNKNHKLISSLYFYSKKDIDSDFYQTNLKVKSLYNKNEKCVEMDWTKSDSSYKYNKYKYKWNRKNLITKEKEYDKNGSFIKTTSYKYSFDQHNNWIVKKLYVKKELVKTFYREIEYYE</sequence>
<dbReference type="EMBL" id="BAAAGF010000005">
    <property type="protein sequence ID" value="GAA0749957.1"/>
    <property type="molecule type" value="Genomic_DNA"/>
</dbReference>
<evidence type="ECO:0008006" key="4">
    <source>
        <dbReference type="Google" id="ProtNLM"/>
    </source>
</evidence>
<proteinExistence type="predicted"/>
<dbReference type="Proteomes" id="UP001500736">
    <property type="component" value="Unassembled WGS sequence"/>
</dbReference>
<feature type="signal peptide" evidence="1">
    <location>
        <begin position="1"/>
        <end position="19"/>
    </location>
</feature>
<dbReference type="RefSeq" id="WP_343799627.1">
    <property type="nucleotide sequence ID" value="NZ_BAAAGF010000005.1"/>
</dbReference>
<comment type="caution">
    <text evidence="2">The sequence shown here is derived from an EMBL/GenBank/DDBJ whole genome shotgun (WGS) entry which is preliminary data.</text>
</comment>
<keyword evidence="1" id="KW-0732">Signal</keyword>
<evidence type="ECO:0000313" key="2">
    <source>
        <dbReference type="EMBL" id="GAA0749957.1"/>
    </source>
</evidence>
<accession>A0ABN1JZ81</accession>
<gene>
    <name evidence="2" type="ORF">GCM10009431_30120</name>
</gene>
<evidence type="ECO:0000256" key="1">
    <source>
        <dbReference type="SAM" id="SignalP"/>
    </source>
</evidence>
<feature type="chain" id="PRO_5045944948" description="YD repeat-containing protein" evidence="1">
    <location>
        <begin position="20"/>
        <end position="257"/>
    </location>
</feature>
<reference evidence="2 3" key="1">
    <citation type="journal article" date="2019" name="Int. J. Syst. Evol. Microbiol.">
        <title>The Global Catalogue of Microorganisms (GCM) 10K type strain sequencing project: providing services to taxonomists for standard genome sequencing and annotation.</title>
        <authorList>
            <consortium name="The Broad Institute Genomics Platform"/>
            <consortium name="The Broad Institute Genome Sequencing Center for Infectious Disease"/>
            <person name="Wu L."/>
            <person name="Ma J."/>
        </authorList>
    </citation>
    <scope>NUCLEOTIDE SEQUENCE [LARGE SCALE GENOMIC DNA]</scope>
    <source>
        <strain evidence="2 3">JCM 15976</strain>
    </source>
</reference>
<organism evidence="2 3">
    <name type="scientific">Gaetbulibacter jejuensis</name>
    <dbReference type="NCBI Taxonomy" id="584607"/>
    <lineage>
        <taxon>Bacteria</taxon>
        <taxon>Pseudomonadati</taxon>
        <taxon>Bacteroidota</taxon>
        <taxon>Flavobacteriia</taxon>
        <taxon>Flavobacteriales</taxon>
        <taxon>Flavobacteriaceae</taxon>
        <taxon>Gaetbulibacter</taxon>
    </lineage>
</organism>